<dbReference type="InterPro" id="IPR036259">
    <property type="entry name" value="MFS_trans_sf"/>
</dbReference>
<feature type="domain" description="Major facilitator superfamily (MFS) profile" evidence="10">
    <location>
        <begin position="11"/>
        <end position="402"/>
    </location>
</feature>
<evidence type="ECO:0000256" key="4">
    <source>
        <dbReference type="ARBA" id="ARBA00022448"/>
    </source>
</evidence>
<feature type="transmembrane region" description="Helical" evidence="9">
    <location>
        <begin position="349"/>
        <end position="368"/>
    </location>
</feature>
<dbReference type="PROSITE" id="PS50850">
    <property type="entry name" value="MFS"/>
    <property type="match status" value="1"/>
</dbReference>
<feature type="compositionally biased region" description="Low complexity" evidence="8">
    <location>
        <begin position="419"/>
        <end position="430"/>
    </location>
</feature>
<feature type="transmembrane region" description="Helical" evidence="9">
    <location>
        <begin position="164"/>
        <end position="184"/>
    </location>
</feature>
<keyword evidence="6 9" id="KW-1133">Transmembrane helix</keyword>
<keyword evidence="5 9" id="KW-0812">Transmembrane</keyword>
<dbReference type="Pfam" id="PF07690">
    <property type="entry name" value="MFS_1"/>
    <property type="match status" value="1"/>
</dbReference>
<evidence type="ECO:0000256" key="9">
    <source>
        <dbReference type="SAM" id="Phobius"/>
    </source>
</evidence>
<dbReference type="PANTHER" id="PTHR23504">
    <property type="entry name" value="MAJOR FACILITATOR SUPERFAMILY DOMAIN-CONTAINING PROTEIN 10"/>
    <property type="match status" value="1"/>
</dbReference>
<evidence type="ECO:0000256" key="3">
    <source>
        <dbReference type="ARBA" id="ARBA00007520"/>
    </source>
</evidence>
<comment type="subcellular location">
    <subcellularLocation>
        <location evidence="2">Membrane</location>
        <topology evidence="2">Multi-pass membrane protein</topology>
    </subcellularLocation>
</comment>
<dbReference type="RefSeq" id="WP_012566871.1">
    <property type="nucleotide sequence ID" value="NC_011420.2"/>
</dbReference>
<dbReference type="EMBL" id="CP000613">
    <property type="protein sequence ID" value="ACI99086.1"/>
    <property type="molecule type" value="Genomic_DNA"/>
</dbReference>
<evidence type="ECO:0000256" key="8">
    <source>
        <dbReference type="SAM" id="MobiDB-lite"/>
    </source>
</evidence>
<feature type="transmembrane region" description="Helical" evidence="9">
    <location>
        <begin position="218"/>
        <end position="239"/>
    </location>
</feature>
<evidence type="ECO:0000313" key="11">
    <source>
        <dbReference type="EMBL" id="ACI99086.1"/>
    </source>
</evidence>
<dbReference type="SUPFAM" id="SSF103473">
    <property type="entry name" value="MFS general substrate transporter"/>
    <property type="match status" value="1"/>
</dbReference>
<comment type="similarity">
    <text evidence="3">Belongs to the major facilitator superfamily. TCR/Tet family.</text>
</comment>
<dbReference type="PRINTS" id="PR01035">
    <property type="entry name" value="TCRTETA"/>
</dbReference>
<proteinExistence type="inferred from homology"/>
<dbReference type="HOGENOM" id="CLU_001265_10_11_5"/>
<reference evidence="11 12" key="1">
    <citation type="journal article" date="2010" name="BMC Genomics">
        <title>Metabolic flexibility revealed in the genome of the cyst-forming alpha-1 proteobacterium Rhodospirillum centenum.</title>
        <authorList>
            <person name="Lu Y.K."/>
            <person name="Marden J."/>
            <person name="Han M."/>
            <person name="Swingley W.D."/>
            <person name="Mastrian S.D."/>
            <person name="Chowdhury S.R."/>
            <person name="Hao J."/>
            <person name="Helmy T."/>
            <person name="Kim S."/>
            <person name="Kurdoglu A.A."/>
            <person name="Matthies H.J."/>
            <person name="Rollo D."/>
            <person name="Stothard P."/>
            <person name="Blankenship R.E."/>
            <person name="Bauer C.E."/>
            <person name="Touchman J.W."/>
        </authorList>
    </citation>
    <scope>NUCLEOTIDE SEQUENCE [LARGE SCALE GENOMIC DNA]</scope>
    <source>
        <strain evidence="12">ATCC 51521 / SW</strain>
    </source>
</reference>
<keyword evidence="12" id="KW-1185">Reference proteome</keyword>
<dbReference type="InterPro" id="IPR020846">
    <property type="entry name" value="MFS_dom"/>
</dbReference>
<dbReference type="STRING" id="414684.RC1_1688"/>
<gene>
    <name evidence="11" type="primary">tetA</name>
    <name evidence="11" type="ordered locus">RC1_1688</name>
</gene>
<feature type="transmembrane region" description="Helical" evidence="9">
    <location>
        <begin position="380"/>
        <end position="398"/>
    </location>
</feature>
<dbReference type="Gene3D" id="1.20.1250.20">
    <property type="entry name" value="MFS general substrate transporter like domains"/>
    <property type="match status" value="1"/>
</dbReference>
<feature type="transmembrane region" description="Helical" evidence="9">
    <location>
        <begin position="283"/>
        <end position="301"/>
    </location>
</feature>
<feature type="transmembrane region" description="Helical" evidence="9">
    <location>
        <begin position="307"/>
        <end position="328"/>
    </location>
</feature>
<evidence type="ECO:0000313" key="12">
    <source>
        <dbReference type="Proteomes" id="UP000001591"/>
    </source>
</evidence>
<feature type="transmembrane region" description="Helical" evidence="9">
    <location>
        <begin position="45"/>
        <end position="66"/>
    </location>
</feature>
<name>B6INI9_RHOCS</name>
<evidence type="ECO:0000256" key="2">
    <source>
        <dbReference type="ARBA" id="ARBA00004141"/>
    </source>
</evidence>
<keyword evidence="7 9" id="KW-0472">Membrane</keyword>
<dbReference type="KEGG" id="rce:RC1_1688"/>
<evidence type="ECO:0000256" key="5">
    <source>
        <dbReference type="ARBA" id="ARBA00022692"/>
    </source>
</evidence>
<evidence type="ECO:0000259" key="10">
    <source>
        <dbReference type="PROSITE" id="PS50850"/>
    </source>
</evidence>
<organism evidence="11 12">
    <name type="scientific">Rhodospirillum centenum (strain ATCC 51521 / SW)</name>
    <dbReference type="NCBI Taxonomy" id="414684"/>
    <lineage>
        <taxon>Bacteria</taxon>
        <taxon>Pseudomonadati</taxon>
        <taxon>Pseudomonadota</taxon>
        <taxon>Alphaproteobacteria</taxon>
        <taxon>Rhodospirillales</taxon>
        <taxon>Rhodospirillaceae</taxon>
        <taxon>Rhodospirillum</taxon>
    </lineage>
</organism>
<dbReference type="PANTHER" id="PTHR23504:SF15">
    <property type="entry name" value="MAJOR FACILITATOR SUPERFAMILY (MFS) PROFILE DOMAIN-CONTAINING PROTEIN"/>
    <property type="match status" value="1"/>
</dbReference>
<feature type="transmembrane region" description="Helical" evidence="9">
    <location>
        <begin position="259"/>
        <end position="276"/>
    </location>
</feature>
<dbReference type="GO" id="GO:0016020">
    <property type="term" value="C:membrane"/>
    <property type="evidence" value="ECO:0007669"/>
    <property type="project" value="UniProtKB-SubCell"/>
</dbReference>
<protein>
    <submittedName>
        <fullName evidence="11">Tetracycline resistance protein, class C</fullName>
    </submittedName>
</protein>
<dbReference type="InterPro" id="IPR005829">
    <property type="entry name" value="Sugar_transporter_CS"/>
</dbReference>
<feature type="region of interest" description="Disordered" evidence="8">
    <location>
        <begin position="405"/>
        <end position="430"/>
    </location>
</feature>
<accession>B6INI9</accession>
<keyword evidence="4" id="KW-0813">Transport</keyword>
<dbReference type="GO" id="GO:0022857">
    <property type="term" value="F:transmembrane transporter activity"/>
    <property type="evidence" value="ECO:0007669"/>
    <property type="project" value="InterPro"/>
</dbReference>
<dbReference type="CDD" id="cd17388">
    <property type="entry name" value="MFS_TetA"/>
    <property type="match status" value="1"/>
</dbReference>
<dbReference type="AlphaFoldDB" id="B6INI9"/>
<evidence type="ECO:0000256" key="6">
    <source>
        <dbReference type="ARBA" id="ARBA00022989"/>
    </source>
</evidence>
<evidence type="ECO:0000256" key="1">
    <source>
        <dbReference type="ARBA" id="ARBA00003279"/>
    </source>
</evidence>
<evidence type="ECO:0000256" key="7">
    <source>
        <dbReference type="ARBA" id="ARBA00023136"/>
    </source>
</evidence>
<sequence>MSAHRAAAPFILVTLLLDVLAFGLAIPVMPELVRRLVGGDLDVAATWTGILLAGFSLMQFLFAPVLGALSDRFGRRPVLLASAIGTAVDHLIVAFSPTIWWLLAGRLLSGVTAASFTTCNAYIADVTPPEKRAKAFGMLGAAFGIGFVLGPLAGGLLGSIDPRLPFLAAAGLSFLSFLYGLFVLPESLRAEHRRAFSWRRANPAGSLKALARHPVVKGLAAANVCNFLAFGALHSVWVLSTTARFGWGSFENGLSLTTVGLATAFVQGALVGPLVAKLGDKRALIAGAMTNAAAYAVYALAPAGWVFLSGIALGALGGIAGPALQGIISRIVGADEQGSIQGAMASLNSLTMIVAPMIGSTLLAVFSAPGAPLHLPGMPFLFGAAMLVSAAGIAALTLRRGGGLPADDRDGGSGPLPVPDAVPATATARE</sequence>
<feature type="transmembrane region" description="Helical" evidence="9">
    <location>
        <begin position="136"/>
        <end position="158"/>
    </location>
</feature>
<dbReference type="eggNOG" id="COG0477">
    <property type="taxonomic scope" value="Bacteria"/>
</dbReference>
<dbReference type="InterPro" id="IPR001958">
    <property type="entry name" value="Tet-R_TetA/multi-R_MdtG-like"/>
</dbReference>
<comment type="function">
    <text evidence="1">Resistance to tetracycline by an active tetracycline efflux. This is an energy-dependent process that decreases the accumulation of the antibiotic in whole cells. This protein functions as a metal-tetracycline/H(+) antiporter.</text>
</comment>
<dbReference type="InterPro" id="IPR011701">
    <property type="entry name" value="MFS"/>
</dbReference>
<feature type="transmembrane region" description="Helical" evidence="9">
    <location>
        <begin position="78"/>
        <end position="101"/>
    </location>
</feature>
<feature type="transmembrane region" description="Helical" evidence="9">
    <location>
        <begin position="107"/>
        <end position="124"/>
    </location>
</feature>
<dbReference type="Proteomes" id="UP000001591">
    <property type="component" value="Chromosome"/>
</dbReference>
<dbReference type="PROSITE" id="PS00216">
    <property type="entry name" value="SUGAR_TRANSPORT_1"/>
    <property type="match status" value="1"/>
</dbReference>